<dbReference type="AlphaFoldDB" id="A0A6M3K324"/>
<evidence type="ECO:0000313" key="1">
    <source>
        <dbReference type="EMBL" id="QJA76806.1"/>
    </source>
</evidence>
<name>A0A6M3K324_9ZZZZ</name>
<organism evidence="1">
    <name type="scientific">viral metagenome</name>
    <dbReference type="NCBI Taxonomy" id="1070528"/>
    <lineage>
        <taxon>unclassified sequences</taxon>
        <taxon>metagenomes</taxon>
        <taxon>organismal metagenomes</taxon>
    </lineage>
</organism>
<sequence length="51" mass="5959">MKKVAEKKEPRKPAPGIPIENKILKELVLMNDTLNGMKNILDSMWRERKPE</sequence>
<protein>
    <submittedName>
        <fullName evidence="1">Uncharacterized protein</fullName>
    </submittedName>
</protein>
<accession>A0A6M3K324</accession>
<proteinExistence type="predicted"/>
<gene>
    <name evidence="1" type="ORF">MM415A01442_0016</name>
</gene>
<reference evidence="1" key="1">
    <citation type="submission" date="2020-03" db="EMBL/GenBank/DDBJ databases">
        <title>The deep terrestrial virosphere.</title>
        <authorList>
            <person name="Holmfeldt K."/>
            <person name="Nilsson E."/>
            <person name="Simone D."/>
            <person name="Lopez-Fernandez M."/>
            <person name="Wu X."/>
            <person name="de Brujin I."/>
            <person name="Lundin D."/>
            <person name="Andersson A."/>
            <person name="Bertilsson S."/>
            <person name="Dopson M."/>
        </authorList>
    </citation>
    <scope>NUCLEOTIDE SEQUENCE</scope>
    <source>
        <strain evidence="1">MM415A01442</strain>
    </source>
</reference>
<dbReference type="EMBL" id="MT142244">
    <property type="protein sequence ID" value="QJA76806.1"/>
    <property type="molecule type" value="Genomic_DNA"/>
</dbReference>